<dbReference type="Proteomes" id="UP000299102">
    <property type="component" value="Unassembled WGS sequence"/>
</dbReference>
<name>A0A4C1SW81_EUMVA</name>
<dbReference type="OrthoDB" id="7323052at2759"/>
<dbReference type="AlphaFoldDB" id="A0A4C1SW81"/>
<sequence length="42" mass="4546">MHLFGSLISLHEFEEPRPSDPFGSSNTLKSGNLISDLNASSL</sequence>
<reference evidence="2 3" key="1">
    <citation type="journal article" date="2019" name="Commun. Biol.">
        <title>The bagworm genome reveals a unique fibroin gene that provides high tensile strength.</title>
        <authorList>
            <person name="Kono N."/>
            <person name="Nakamura H."/>
            <person name="Ohtoshi R."/>
            <person name="Tomita M."/>
            <person name="Numata K."/>
            <person name="Arakawa K."/>
        </authorList>
    </citation>
    <scope>NUCLEOTIDE SEQUENCE [LARGE SCALE GENOMIC DNA]</scope>
</reference>
<keyword evidence="3" id="KW-1185">Reference proteome</keyword>
<dbReference type="EMBL" id="BGZK01007776">
    <property type="protein sequence ID" value="GBP05510.1"/>
    <property type="molecule type" value="Genomic_DNA"/>
</dbReference>
<proteinExistence type="predicted"/>
<feature type="compositionally biased region" description="Polar residues" evidence="1">
    <location>
        <begin position="22"/>
        <end position="42"/>
    </location>
</feature>
<accession>A0A4C1SW81</accession>
<evidence type="ECO:0000313" key="2">
    <source>
        <dbReference type="EMBL" id="GBP05510.1"/>
    </source>
</evidence>
<protein>
    <submittedName>
        <fullName evidence="2">Uncharacterized protein</fullName>
    </submittedName>
</protein>
<evidence type="ECO:0000313" key="3">
    <source>
        <dbReference type="Proteomes" id="UP000299102"/>
    </source>
</evidence>
<organism evidence="2 3">
    <name type="scientific">Eumeta variegata</name>
    <name type="common">Bagworm moth</name>
    <name type="synonym">Eumeta japonica</name>
    <dbReference type="NCBI Taxonomy" id="151549"/>
    <lineage>
        <taxon>Eukaryota</taxon>
        <taxon>Metazoa</taxon>
        <taxon>Ecdysozoa</taxon>
        <taxon>Arthropoda</taxon>
        <taxon>Hexapoda</taxon>
        <taxon>Insecta</taxon>
        <taxon>Pterygota</taxon>
        <taxon>Neoptera</taxon>
        <taxon>Endopterygota</taxon>
        <taxon>Lepidoptera</taxon>
        <taxon>Glossata</taxon>
        <taxon>Ditrysia</taxon>
        <taxon>Tineoidea</taxon>
        <taxon>Psychidae</taxon>
        <taxon>Oiketicinae</taxon>
        <taxon>Eumeta</taxon>
    </lineage>
</organism>
<evidence type="ECO:0000256" key="1">
    <source>
        <dbReference type="SAM" id="MobiDB-lite"/>
    </source>
</evidence>
<feature type="non-terminal residue" evidence="2">
    <location>
        <position position="42"/>
    </location>
</feature>
<gene>
    <name evidence="2" type="ORF">EVAR_101316_1</name>
</gene>
<feature type="region of interest" description="Disordered" evidence="1">
    <location>
        <begin position="14"/>
        <end position="42"/>
    </location>
</feature>
<comment type="caution">
    <text evidence="2">The sequence shown here is derived from an EMBL/GenBank/DDBJ whole genome shotgun (WGS) entry which is preliminary data.</text>
</comment>